<proteinExistence type="predicted"/>
<evidence type="ECO:0000256" key="1">
    <source>
        <dbReference type="SAM" id="Phobius"/>
    </source>
</evidence>
<evidence type="ECO:0000313" key="5">
    <source>
        <dbReference type="Proteomes" id="UP000547643"/>
    </source>
</evidence>
<dbReference type="InterPro" id="IPR008984">
    <property type="entry name" value="SMAD_FHA_dom_sf"/>
</dbReference>
<reference evidence="5 6" key="1">
    <citation type="submission" date="2020-03" db="EMBL/GenBank/DDBJ databases">
        <title>Soil Listeria distribution.</title>
        <authorList>
            <person name="Liao J."/>
            <person name="Wiedmann M."/>
        </authorList>
    </citation>
    <scope>NUCLEOTIDE SEQUENCE [LARGE SCALE GENOMIC DNA]</scope>
    <source>
        <strain evidence="4 6">FSL L7-0149</strain>
        <strain evidence="3 5">FSL L7-1017</strain>
    </source>
</reference>
<feature type="transmembrane region" description="Helical" evidence="1">
    <location>
        <begin position="5"/>
        <end position="21"/>
    </location>
</feature>
<feature type="transmembrane region" description="Helical" evidence="1">
    <location>
        <begin position="27"/>
        <end position="47"/>
    </location>
</feature>
<dbReference type="EMBL" id="JAARZA010000007">
    <property type="protein sequence ID" value="MBC2241663.1"/>
    <property type="molecule type" value="Genomic_DNA"/>
</dbReference>
<dbReference type="Proteomes" id="UP000547643">
    <property type="component" value="Unassembled WGS sequence"/>
</dbReference>
<protein>
    <submittedName>
        <fullName evidence="3">FHA domain-containing protein</fullName>
    </submittedName>
</protein>
<dbReference type="CDD" id="cd00060">
    <property type="entry name" value="FHA"/>
    <property type="match status" value="1"/>
</dbReference>
<evidence type="ECO:0000313" key="3">
    <source>
        <dbReference type="EMBL" id="MBC1778417.1"/>
    </source>
</evidence>
<dbReference type="AlphaFoldDB" id="A0A7X0XQH7"/>
<keyword evidence="1" id="KW-1133">Transmembrane helix</keyword>
<evidence type="ECO:0000259" key="2">
    <source>
        <dbReference type="PROSITE" id="PS50006"/>
    </source>
</evidence>
<dbReference type="InterPro" id="IPR000253">
    <property type="entry name" value="FHA_dom"/>
</dbReference>
<dbReference type="EMBL" id="JAARUV010000001">
    <property type="protein sequence ID" value="MBC1778417.1"/>
    <property type="molecule type" value="Genomic_DNA"/>
</dbReference>
<keyword evidence="1" id="KW-0472">Membrane</keyword>
<dbReference type="Proteomes" id="UP000553016">
    <property type="component" value="Unassembled WGS sequence"/>
</dbReference>
<gene>
    <name evidence="3" type="ORF">HCA46_06140</name>
    <name evidence="4" type="ORF">HCB35_14375</name>
</gene>
<name>A0A7X0XQH7_9LIST</name>
<organism evidence="3 5">
    <name type="scientific">Listeria booriae</name>
    <dbReference type="NCBI Taxonomy" id="1552123"/>
    <lineage>
        <taxon>Bacteria</taxon>
        <taxon>Bacillati</taxon>
        <taxon>Bacillota</taxon>
        <taxon>Bacilli</taxon>
        <taxon>Bacillales</taxon>
        <taxon>Listeriaceae</taxon>
        <taxon>Listeria</taxon>
    </lineage>
</organism>
<dbReference type="Pfam" id="PF00498">
    <property type="entry name" value="FHA"/>
    <property type="match status" value="1"/>
</dbReference>
<dbReference type="SUPFAM" id="SSF49879">
    <property type="entry name" value="SMAD/FHA domain"/>
    <property type="match status" value="1"/>
</dbReference>
<dbReference type="PROSITE" id="PS50006">
    <property type="entry name" value="FHA_DOMAIN"/>
    <property type="match status" value="1"/>
</dbReference>
<evidence type="ECO:0000313" key="6">
    <source>
        <dbReference type="Proteomes" id="UP000553016"/>
    </source>
</evidence>
<accession>A0A7X0XQH7</accession>
<dbReference type="Gene3D" id="2.60.200.20">
    <property type="match status" value="1"/>
</dbReference>
<sequence>MKKILIIDYMLSALFILGAGYSFYNAYAWGITLGLAIVGCAIFVYTISSQIPRKRISNVKVIALLDADGEILKEWHISGKSGLLIGKSYKNDAVDIDLADTDYAVLVAHEHAVLNFVEGQWYIEDLGSRNGTGIKSKQASKIKRLAEKETYQIQSGDRIYIAKTLLEIN</sequence>
<evidence type="ECO:0000313" key="4">
    <source>
        <dbReference type="EMBL" id="MBC2241663.1"/>
    </source>
</evidence>
<feature type="domain" description="FHA" evidence="2">
    <location>
        <begin position="83"/>
        <end position="139"/>
    </location>
</feature>
<dbReference type="RefSeq" id="WP_185494024.1">
    <property type="nucleotide sequence ID" value="NZ_JAARUV010000001.1"/>
</dbReference>
<comment type="caution">
    <text evidence="3">The sequence shown here is derived from an EMBL/GenBank/DDBJ whole genome shotgun (WGS) entry which is preliminary data.</text>
</comment>
<keyword evidence="1" id="KW-0812">Transmembrane</keyword>